<name>A0AAD9Q0Q1_ACRCE</name>
<evidence type="ECO:0000256" key="4">
    <source>
        <dbReference type="SAM" id="MobiDB-lite"/>
    </source>
</evidence>
<evidence type="ECO:0000256" key="3">
    <source>
        <dbReference type="PROSITE-ProRule" id="PRU00221"/>
    </source>
</evidence>
<reference evidence="6" key="1">
    <citation type="journal article" date="2023" name="G3 (Bethesda)">
        <title>Whole genome assembly and annotation of the endangered Caribbean coral Acropora cervicornis.</title>
        <authorList>
            <person name="Selwyn J.D."/>
            <person name="Vollmer S.V."/>
        </authorList>
    </citation>
    <scope>NUCLEOTIDE SEQUENCE</scope>
    <source>
        <strain evidence="6">K2</strain>
    </source>
</reference>
<dbReference type="PANTHER" id="PTHR19871">
    <property type="entry name" value="BETA TRANSDUCIN-RELATED PROTEIN"/>
    <property type="match status" value="1"/>
</dbReference>
<dbReference type="Gene3D" id="3.40.50.300">
    <property type="entry name" value="P-loop containing nucleotide triphosphate hydrolases"/>
    <property type="match status" value="1"/>
</dbReference>
<protein>
    <submittedName>
        <fullName evidence="6">NACHT domain- and WD repeat-containing protein 1</fullName>
    </submittedName>
</protein>
<keyword evidence="7" id="KW-1185">Reference proteome</keyword>
<keyword evidence="2" id="KW-0677">Repeat</keyword>
<feature type="region of interest" description="Disordered" evidence="4">
    <location>
        <begin position="1"/>
        <end position="93"/>
    </location>
</feature>
<dbReference type="Proteomes" id="UP001249851">
    <property type="component" value="Unassembled WGS sequence"/>
</dbReference>
<dbReference type="SUPFAM" id="SSF52540">
    <property type="entry name" value="P-loop containing nucleoside triphosphate hydrolases"/>
    <property type="match status" value="1"/>
</dbReference>
<evidence type="ECO:0000256" key="2">
    <source>
        <dbReference type="ARBA" id="ARBA00022737"/>
    </source>
</evidence>
<evidence type="ECO:0000259" key="5">
    <source>
        <dbReference type="PROSITE" id="PS50837"/>
    </source>
</evidence>
<dbReference type="EMBL" id="JARQWQ010000085">
    <property type="protein sequence ID" value="KAK2552608.1"/>
    <property type="molecule type" value="Genomic_DNA"/>
</dbReference>
<dbReference type="InterPro" id="IPR052752">
    <property type="entry name" value="NACHT-WD_repeat"/>
</dbReference>
<feature type="region of interest" description="Disordered" evidence="4">
    <location>
        <begin position="1713"/>
        <end position="1735"/>
    </location>
</feature>
<comment type="caution">
    <text evidence="6">The sequence shown here is derived from an EMBL/GenBank/DDBJ whole genome shotgun (WGS) entry which is preliminary data.</text>
</comment>
<sequence>METGGGEIENLWEEEEKKLLEELEESENLSNGSSHEDGSDKTNGSNKEEEDGECDTDHNPEEDCDEQGNGTETGDEEEEEEKEKEEDEGGDQRVATMENLGNYSEKLQKALVGDLDDDFPESVKVVRIFTSSTFTGKLFELESGDGNTSVERNTLMERVYPRLKSYCQERGYDFQVVDMRWGVRDESTDDHMTTELCMRELRACQKLSTGPNFITFLGQKYGYRPFPAKVAASEFEKLLGAVDNEEDHSLLIKWFWRDDNAVPAQYLLQPITSLLPHYRDPQNNELRKKASSDWWMAFERMQVVLRMAADKVLDEQSARHKYHMSVTEDEIRRGIVNASSPSKHCFWFKRVISDLSDNIVSNKAGKFIDKTWGANSSLDDTAQRLLNDLRETDLPHALQNENIITYDIKWSENGVDPLNVPEHSGYIEKLCKDFYDTLTTMIESEIKENDTSGARDSFAEEIFQHSSFCQKKCRTFHGRREFLDTAKETLTQQEKRGLVLYGESGCGKTSLMAKIATEVKQWLEDQSAKVILRFIGTSPDSSSIKPLLRSICIQLCKVTGQDTAAIPEDMRALKDYFAECLEKSAENNPVVLVLDSLDQLSIDDGGRQMDWYPRDLPNDVYCILSTLPGQEYQALPCLRTILPDECFLEIPRIPLDDAGVILDNWMKAASRTILEKQQNYVMDAFQKCPLPLYLKLASDEALRWKSYTTDADIHLEGTVREIIDGLFERLERRHGKLLVSHALAYVTASKNGLTGPELEDLLSLDDEVLNDVYQYWTPPIRRLPPLLWIRIRSDIGDYLIERGADGAQVVFWYHRQFIETAQARYLKDGKATKIHANMSDYFLGKWSDGAKKPFIDKEGKEISMDRLVPKQPLMFDSSGGDKQIYNLRKLSELPFHLLLSGNLEKMKDECLCNFEFLLVKAQGTSLQDVMKDFSSYVQARPEDDDVQLLYECLQLSATSLSSDSRQLPTQFVGRMYSFLERKEQYADLYNVLKQALDCSIDCFLPNRKCLTAPGGVLRCTIDLKQFGMDFISMAEDNRTIAITAQSSEGLLIRIIDYRSGRELKKFTIPEMYTTNFNQVCQTNPDLLLLAGSNKIYLLNTLTGQITREFQVSSDDWFSYHPQPPISFAEDENLLVAMCPEAVNIWEVNSGKLLHQLPLKDVNTEDELGSLDARGNYAVYNIRGQKTVHLVDAKIGKEMNKIKVKFPWKSARSVFIKEVKMTSLDQVVVTPSSLDNLLLYDVSGNLLRNLANFKMTEGLHRLQITDDGEKVVTVDGFEICILNLETGKAERCLRNPIMHFRIYTRDGNNILAVGQDNILRVYDKSREEGDENAKDTTLNEVQGNTVADQITSISSSFDKRHVLTTVLTQLRNEIHVWDVQTGKRVRRLMNLTMFPNPLRMCTATRGVGFIFDQAMPHYKVFNLKEGKIERNLNGKACKRMNAFGFIDQKHMISFSRGRRNVKVWDIDSGQVVKVEKFKEKQRFEDMVISGNGKMVVCSQANQMTQHTNKELRLIAIDTTSFIYKFLAQKETQLSLFNARISDDGKYLVNLVEYCHPLLWNLLTGQLICKLFNAENYEVASTVALSASAMTALTDSSDGRIKIWDLESGQNVRSINYPDRVSEIHCTPDGKAVITRSQNANTFDAWDMQTTRHLASFTADGSPNHVKFIGERLALGLGENPNLMVLYLHRPYCNSEVLQPSPYDGLSMEVTLEDFQERPTANDSMDDDKDDDKSQIC</sequence>
<dbReference type="CDD" id="cd00009">
    <property type="entry name" value="AAA"/>
    <property type="match status" value="1"/>
</dbReference>
<dbReference type="InterPro" id="IPR011047">
    <property type="entry name" value="Quinoprotein_ADH-like_sf"/>
</dbReference>
<reference evidence="6" key="2">
    <citation type="journal article" date="2023" name="Science">
        <title>Genomic signatures of disease resistance in endangered staghorn corals.</title>
        <authorList>
            <person name="Vollmer S.V."/>
            <person name="Selwyn J.D."/>
            <person name="Despard B.A."/>
            <person name="Roesel C.L."/>
        </authorList>
    </citation>
    <scope>NUCLEOTIDE SEQUENCE</scope>
    <source>
        <strain evidence="6">K2</strain>
    </source>
</reference>
<dbReference type="InterPro" id="IPR057588">
    <property type="entry name" value="NWD1/2-like_WH"/>
</dbReference>
<dbReference type="InterPro" id="IPR027417">
    <property type="entry name" value="P-loop_NTPase"/>
</dbReference>
<dbReference type="SUPFAM" id="SSF50998">
    <property type="entry name" value="Quinoprotein alcohol dehydrogenase-like"/>
    <property type="match status" value="1"/>
</dbReference>
<dbReference type="InterPro" id="IPR015943">
    <property type="entry name" value="WD40/YVTN_repeat-like_dom_sf"/>
</dbReference>
<feature type="domain" description="NACHT" evidence="5">
    <location>
        <begin position="496"/>
        <end position="629"/>
    </location>
</feature>
<organism evidence="6 7">
    <name type="scientific">Acropora cervicornis</name>
    <name type="common">Staghorn coral</name>
    <dbReference type="NCBI Taxonomy" id="6130"/>
    <lineage>
        <taxon>Eukaryota</taxon>
        <taxon>Metazoa</taxon>
        <taxon>Cnidaria</taxon>
        <taxon>Anthozoa</taxon>
        <taxon>Hexacorallia</taxon>
        <taxon>Scleractinia</taxon>
        <taxon>Astrocoeniina</taxon>
        <taxon>Acroporidae</taxon>
        <taxon>Acropora</taxon>
    </lineage>
</organism>
<keyword evidence="1 3" id="KW-0853">WD repeat</keyword>
<dbReference type="PROSITE" id="PS50082">
    <property type="entry name" value="WD_REPEATS_2"/>
    <property type="match status" value="1"/>
</dbReference>
<dbReference type="PANTHER" id="PTHR19871:SF14">
    <property type="entry name" value="DUF4062 DOMAIN-CONTAINING PROTEIN"/>
    <property type="match status" value="1"/>
</dbReference>
<dbReference type="SMART" id="SM00382">
    <property type="entry name" value="AAA"/>
    <property type="match status" value="1"/>
</dbReference>
<evidence type="ECO:0000313" key="6">
    <source>
        <dbReference type="EMBL" id="KAK2552608.1"/>
    </source>
</evidence>
<accession>A0AAD9Q0Q1</accession>
<evidence type="ECO:0000313" key="7">
    <source>
        <dbReference type="Proteomes" id="UP001249851"/>
    </source>
</evidence>
<feature type="repeat" description="WD" evidence="3">
    <location>
        <begin position="1580"/>
        <end position="1612"/>
    </location>
</feature>
<dbReference type="InterPro" id="IPR007111">
    <property type="entry name" value="NACHT_NTPase"/>
</dbReference>
<dbReference type="Pfam" id="PF25469">
    <property type="entry name" value="WHD_NWD1"/>
    <property type="match status" value="1"/>
</dbReference>
<dbReference type="Gene3D" id="2.130.10.10">
    <property type="entry name" value="YVTN repeat-like/Quinoprotein amine dehydrogenase"/>
    <property type="match status" value="3"/>
</dbReference>
<dbReference type="InterPro" id="IPR003593">
    <property type="entry name" value="AAA+_ATPase"/>
</dbReference>
<evidence type="ECO:0000256" key="1">
    <source>
        <dbReference type="ARBA" id="ARBA00022574"/>
    </source>
</evidence>
<dbReference type="Pfam" id="PF05729">
    <property type="entry name" value="NACHT"/>
    <property type="match status" value="1"/>
</dbReference>
<dbReference type="PROSITE" id="PS50837">
    <property type="entry name" value="NACHT"/>
    <property type="match status" value="1"/>
</dbReference>
<proteinExistence type="predicted"/>
<dbReference type="InterPro" id="IPR001680">
    <property type="entry name" value="WD40_rpt"/>
</dbReference>
<feature type="compositionally biased region" description="Acidic residues" evidence="4">
    <location>
        <begin position="73"/>
        <end position="89"/>
    </location>
</feature>
<gene>
    <name evidence="6" type="ORF">P5673_026267</name>
</gene>